<reference evidence="2" key="1">
    <citation type="journal article" date="2014" name="Int. J. Syst. Evol. Microbiol.">
        <title>Complete genome sequence of Corynebacterium casei LMG S-19264T (=DSM 44701T), isolated from a smear-ripened cheese.</title>
        <authorList>
            <consortium name="US DOE Joint Genome Institute (JGI-PGF)"/>
            <person name="Walter F."/>
            <person name="Albersmeier A."/>
            <person name="Kalinowski J."/>
            <person name="Ruckert C."/>
        </authorList>
    </citation>
    <scope>NUCLEOTIDE SEQUENCE</scope>
    <source>
        <strain evidence="2">JCM 4434</strain>
    </source>
</reference>
<gene>
    <name evidence="2" type="ORF">GCM10010502_19230</name>
</gene>
<evidence type="ECO:0000313" key="3">
    <source>
        <dbReference type="Proteomes" id="UP000610124"/>
    </source>
</evidence>
<dbReference type="AlphaFoldDB" id="A0A8H9HIL1"/>
<evidence type="ECO:0000313" key="2">
    <source>
        <dbReference type="EMBL" id="GGU68035.1"/>
    </source>
</evidence>
<organism evidence="2 3">
    <name type="scientific">Kitasatospora aureofaciens</name>
    <name type="common">Streptomyces aureofaciens</name>
    <dbReference type="NCBI Taxonomy" id="1894"/>
    <lineage>
        <taxon>Bacteria</taxon>
        <taxon>Bacillati</taxon>
        <taxon>Actinomycetota</taxon>
        <taxon>Actinomycetes</taxon>
        <taxon>Kitasatosporales</taxon>
        <taxon>Streptomycetaceae</taxon>
        <taxon>Kitasatospora</taxon>
    </lineage>
</organism>
<dbReference type="EMBL" id="BMUB01000003">
    <property type="protein sequence ID" value="GGU68035.1"/>
    <property type="molecule type" value="Genomic_DNA"/>
</dbReference>
<sequence length="56" mass="5947">MCLVLCPIELAAALAHGTPGTRTRNRKIRSNPRLRTGHSEAQLPPEIKGGGGVSRT</sequence>
<feature type="compositionally biased region" description="Basic residues" evidence="1">
    <location>
        <begin position="23"/>
        <end position="36"/>
    </location>
</feature>
<reference evidence="2" key="2">
    <citation type="submission" date="2020-09" db="EMBL/GenBank/DDBJ databases">
        <authorList>
            <person name="Sun Q."/>
            <person name="Ohkuma M."/>
        </authorList>
    </citation>
    <scope>NUCLEOTIDE SEQUENCE</scope>
    <source>
        <strain evidence="2">JCM 4434</strain>
    </source>
</reference>
<name>A0A8H9HIL1_KITAU</name>
<proteinExistence type="predicted"/>
<dbReference type="Proteomes" id="UP000610124">
    <property type="component" value="Unassembled WGS sequence"/>
</dbReference>
<evidence type="ECO:0000256" key="1">
    <source>
        <dbReference type="SAM" id="MobiDB-lite"/>
    </source>
</evidence>
<feature type="region of interest" description="Disordered" evidence="1">
    <location>
        <begin position="17"/>
        <end position="56"/>
    </location>
</feature>
<protein>
    <submittedName>
        <fullName evidence="2">Uncharacterized protein</fullName>
    </submittedName>
</protein>
<comment type="caution">
    <text evidence="2">The sequence shown here is derived from an EMBL/GenBank/DDBJ whole genome shotgun (WGS) entry which is preliminary data.</text>
</comment>
<accession>A0A8H9HIL1</accession>